<keyword evidence="2" id="KW-1185">Reference proteome</keyword>
<comment type="caution">
    <text evidence="1">The sequence shown here is derived from an EMBL/GenBank/DDBJ whole genome shotgun (WGS) entry which is preliminary data.</text>
</comment>
<evidence type="ECO:0000313" key="2">
    <source>
        <dbReference type="Proteomes" id="UP001266305"/>
    </source>
</evidence>
<name>A0ABQ9U2Y0_SAGOE</name>
<accession>A0ABQ9U2Y0</accession>
<sequence length="72" mass="7824">MVFVTSREMRGLLGPEELPESKGNGAHLAWFFLETLAPRETLETGVPLASLAEQDPPVIRVCLEKLASVAFG</sequence>
<organism evidence="1 2">
    <name type="scientific">Saguinus oedipus</name>
    <name type="common">Cotton-top tamarin</name>
    <name type="synonym">Oedipomidas oedipus</name>
    <dbReference type="NCBI Taxonomy" id="9490"/>
    <lineage>
        <taxon>Eukaryota</taxon>
        <taxon>Metazoa</taxon>
        <taxon>Chordata</taxon>
        <taxon>Craniata</taxon>
        <taxon>Vertebrata</taxon>
        <taxon>Euteleostomi</taxon>
        <taxon>Mammalia</taxon>
        <taxon>Eutheria</taxon>
        <taxon>Euarchontoglires</taxon>
        <taxon>Primates</taxon>
        <taxon>Haplorrhini</taxon>
        <taxon>Platyrrhini</taxon>
        <taxon>Cebidae</taxon>
        <taxon>Callitrichinae</taxon>
        <taxon>Saguinus</taxon>
    </lineage>
</organism>
<reference evidence="1 2" key="1">
    <citation type="submission" date="2023-05" db="EMBL/GenBank/DDBJ databases">
        <title>B98-5 Cell Line De Novo Hybrid Assembly: An Optical Mapping Approach.</title>
        <authorList>
            <person name="Kananen K."/>
            <person name="Auerbach J.A."/>
            <person name="Kautto E."/>
            <person name="Blachly J.S."/>
        </authorList>
    </citation>
    <scope>NUCLEOTIDE SEQUENCE [LARGE SCALE GENOMIC DNA]</scope>
    <source>
        <strain evidence="1">B95-8</strain>
        <tissue evidence="1">Cell line</tissue>
    </source>
</reference>
<proteinExistence type="predicted"/>
<evidence type="ECO:0000313" key="1">
    <source>
        <dbReference type="EMBL" id="KAK2091090.1"/>
    </source>
</evidence>
<gene>
    <name evidence="1" type="ORF">P7K49_030374</name>
</gene>
<dbReference type="EMBL" id="JASSZA010000016">
    <property type="protein sequence ID" value="KAK2091090.1"/>
    <property type="molecule type" value="Genomic_DNA"/>
</dbReference>
<dbReference type="Proteomes" id="UP001266305">
    <property type="component" value="Unassembled WGS sequence"/>
</dbReference>
<protein>
    <submittedName>
        <fullName evidence="1">Uncharacterized protein</fullName>
    </submittedName>
</protein>